<dbReference type="AlphaFoldDB" id="A0A9P4XL90"/>
<gene>
    <name evidence="2" type="ORF">CFAM422_002863</name>
</gene>
<comment type="caution">
    <text evidence="2">The sequence shown here is derived from an EMBL/GenBank/DDBJ whole genome shotgun (WGS) entry which is preliminary data.</text>
</comment>
<organism evidence="2 3">
    <name type="scientific">Trichoderma lentiforme</name>
    <dbReference type="NCBI Taxonomy" id="1567552"/>
    <lineage>
        <taxon>Eukaryota</taxon>
        <taxon>Fungi</taxon>
        <taxon>Dikarya</taxon>
        <taxon>Ascomycota</taxon>
        <taxon>Pezizomycotina</taxon>
        <taxon>Sordariomycetes</taxon>
        <taxon>Hypocreomycetidae</taxon>
        <taxon>Hypocreales</taxon>
        <taxon>Hypocreaceae</taxon>
        <taxon>Trichoderma</taxon>
    </lineage>
</organism>
<dbReference type="PANTHER" id="PTHR46082:SF11">
    <property type="entry name" value="AAA+ ATPASE DOMAIN-CONTAINING PROTEIN-RELATED"/>
    <property type="match status" value="1"/>
</dbReference>
<dbReference type="InterPro" id="IPR053137">
    <property type="entry name" value="NLR-like"/>
</dbReference>
<dbReference type="PANTHER" id="PTHR46082">
    <property type="entry name" value="ATP/GTP-BINDING PROTEIN-RELATED"/>
    <property type="match status" value="1"/>
</dbReference>
<dbReference type="SUPFAM" id="SSF52540">
    <property type="entry name" value="P-loop containing nucleoside triphosphate hydrolases"/>
    <property type="match status" value="2"/>
</dbReference>
<keyword evidence="3" id="KW-1185">Reference proteome</keyword>
<dbReference type="Pfam" id="PF13374">
    <property type="entry name" value="TPR_10"/>
    <property type="match status" value="3"/>
</dbReference>
<evidence type="ECO:0008006" key="4">
    <source>
        <dbReference type="Google" id="ProtNLM"/>
    </source>
</evidence>
<reference evidence="2 3" key="1">
    <citation type="submission" date="2018-06" db="EMBL/GenBank/DDBJ databases">
        <title>Genome analysis of cellulolytic fungus Trichoderma lentiforme CFAM-422.</title>
        <authorList>
            <person name="Steindorff A.S."/>
            <person name="Formighieri E.F."/>
            <person name="Midorikawa G.E.O."/>
            <person name="Tamietti M.S."/>
            <person name="Ramos E.Z."/>
            <person name="Silva A.S."/>
            <person name="Bon E.P.S."/>
            <person name="Mendes T.D."/>
            <person name="Damaso M.C.T."/>
            <person name="Favaro L.C.L."/>
        </authorList>
    </citation>
    <scope>NUCLEOTIDE SEQUENCE [LARGE SCALE GENOMIC DNA]</scope>
    <source>
        <strain evidence="2 3">CFAM-422</strain>
    </source>
</reference>
<dbReference type="Proteomes" id="UP000801864">
    <property type="component" value="Unassembled WGS sequence"/>
</dbReference>
<dbReference type="EMBL" id="QLNT01000004">
    <property type="protein sequence ID" value="KAF3075071.1"/>
    <property type="molecule type" value="Genomic_DNA"/>
</dbReference>
<dbReference type="InterPro" id="IPR011990">
    <property type="entry name" value="TPR-like_helical_dom_sf"/>
</dbReference>
<evidence type="ECO:0000256" key="1">
    <source>
        <dbReference type="SAM" id="MobiDB-lite"/>
    </source>
</evidence>
<accession>A0A9P4XL90</accession>
<dbReference type="Gene3D" id="3.40.50.300">
    <property type="entry name" value="P-loop containing nucleotide triphosphate hydrolases"/>
    <property type="match status" value="1"/>
</dbReference>
<name>A0A9P4XL90_9HYPO</name>
<evidence type="ECO:0000313" key="3">
    <source>
        <dbReference type="Proteomes" id="UP000801864"/>
    </source>
</evidence>
<evidence type="ECO:0000313" key="2">
    <source>
        <dbReference type="EMBL" id="KAF3075071.1"/>
    </source>
</evidence>
<sequence length="995" mass="113256">MSRSISSNTFGNNVHISQGDMNWRQPARPAVCVIPYPRNENHVSRPDLMNELNRIIPWTSTEYCSAALWGIAGSGIDLLRAVRDQIESQPKWVLILDNADNLRLFGVSQKAEQTRIFIQSIPRASGGTVLWTSRNAHIVGTLVGPTRGIEVTRMTNNEAKELLRITRNLGTSTEEEEVEAAALFEKLVWLPLAITQVGAYMRRTSITAKECLSLLEQGQKSWDTLTEFDRYQKLDLSGQAITDVKQPASRQFLVPMKRNPYFTGREDLLWALLRTIRPRSGDCRKTIIEGPEGIGKTQVALEAAYRLHAKHPTCSIFWMSAKDATSFENAYYDIGKKLNIEGIEKDEANIKLLVQTALGKESSGAWLLVVDDADALETSTLSYYLPSSPNGSILFVQQKLETVLRPYIRPESIFRIKEMKCREALSLLQNCVKEAQKAEISDIKWLLSFLNNLSWSYERQDRWEEAQKLEIELIEAHRVIFGDEDDVTLATMDEMVRRYKNRGQWQDAEILELRIMESLKRSLGADNERTIASTRNLASIYKNQGRLEEANKLYISIHETHETKLGRLGQNISLASESKDLEGDSGYGSASRRATTTLPSVSGLQNDVDDVTSPEKVEVENAILVQLDDDVRSVASEGDDIRSQISDVTTNEGMTGKALIRALLAEQPQFKALCEKALAKMNRQRFIENMSRLLRSFHKGLAEEAKSEAEKVVTRLLRSKRGRRRISEQLAAHIDMEHEETQDKIDLEISSSKMQNVEDWLSQAMKPSSIEDVELAGDLDQDIEQDSDAMEMDSEDGNEPYSFPYISELKTFLLASKAFQSLQVQFALMFLPFDLGYTLQSIPRENIWLCQEQDVSILNRFKTLVENTTRVRWNWWPLSQRKRVLNPVESRLFWQCTCGSEQWEEISPEQREFVENILEWSDNRPPLASRYLELYKWRTNYPALASSYEIHSTSKQLFCVASERAATTTRRGGFPSSATRLDNRSTSTGGYSWLN</sequence>
<feature type="region of interest" description="Disordered" evidence="1">
    <location>
        <begin position="579"/>
        <end position="608"/>
    </location>
</feature>
<dbReference type="InterPro" id="IPR027417">
    <property type="entry name" value="P-loop_NTPase"/>
</dbReference>
<dbReference type="Gene3D" id="1.25.40.10">
    <property type="entry name" value="Tetratricopeptide repeat domain"/>
    <property type="match status" value="1"/>
</dbReference>
<feature type="region of interest" description="Disordered" evidence="1">
    <location>
        <begin position="970"/>
        <end position="995"/>
    </location>
</feature>
<protein>
    <recommendedName>
        <fullName evidence="4">AAA+ ATPase domain-containing protein</fullName>
    </recommendedName>
</protein>
<dbReference type="SUPFAM" id="SSF48452">
    <property type="entry name" value="TPR-like"/>
    <property type="match status" value="1"/>
</dbReference>
<proteinExistence type="predicted"/>
<feature type="compositionally biased region" description="Polar residues" evidence="1">
    <location>
        <begin position="592"/>
        <end position="605"/>
    </location>
</feature>